<evidence type="ECO:0000313" key="2">
    <source>
        <dbReference type="EMBL" id="KZT05409.1"/>
    </source>
</evidence>
<dbReference type="Proteomes" id="UP000076871">
    <property type="component" value="Unassembled WGS sequence"/>
</dbReference>
<feature type="region of interest" description="Disordered" evidence="1">
    <location>
        <begin position="78"/>
        <end position="99"/>
    </location>
</feature>
<dbReference type="GeneID" id="63818684"/>
<keyword evidence="3" id="KW-1185">Reference proteome</keyword>
<proteinExistence type="predicted"/>
<name>A0A165DQK8_9APHY</name>
<evidence type="ECO:0000256" key="1">
    <source>
        <dbReference type="SAM" id="MobiDB-lite"/>
    </source>
</evidence>
<dbReference type="InParanoid" id="A0A165DQK8"/>
<dbReference type="AlphaFoldDB" id="A0A165DQK8"/>
<reference evidence="2 3" key="1">
    <citation type="journal article" date="2016" name="Mol. Biol. Evol.">
        <title>Comparative Genomics of Early-Diverging Mushroom-Forming Fungi Provides Insights into the Origins of Lignocellulose Decay Capabilities.</title>
        <authorList>
            <person name="Nagy L.G."/>
            <person name="Riley R."/>
            <person name="Tritt A."/>
            <person name="Adam C."/>
            <person name="Daum C."/>
            <person name="Floudas D."/>
            <person name="Sun H."/>
            <person name="Yadav J.S."/>
            <person name="Pangilinan J."/>
            <person name="Larsson K.H."/>
            <person name="Matsuura K."/>
            <person name="Barry K."/>
            <person name="Labutti K."/>
            <person name="Kuo R."/>
            <person name="Ohm R.A."/>
            <person name="Bhattacharya S.S."/>
            <person name="Shirouzu T."/>
            <person name="Yoshinaga Y."/>
            <person name="Martin F.M."/>
            <person name="Grigoriev I.V."/>
            <person name="Hibbett D.S."/>
        </authorList>
    </citation>
    <scope>NUCLEOTIDE SEQUENCE [LARGE SCALE GENOMIC DNA]</scope>
    <source>
        <strain evidence="2 3">93-53</strain>
    </source>
</reference>
<gene>
    <name evidence="2" type="ORF">LAESUDRAFT_229871</name>
</gene>
<sequence length="99" mass="10939">MASIAVCLVLASAPPDHLSPSATILVRDLCSASVLKSNRPHPAPPVHDARIQHHRAPHLRDDLLAQGLLHPLWHGERRRRAGHNRRHVARKGHPPLLSC</sequence>
<feature type="compositionally biased region" description="Basic residues" evidence="1">
    <location>
        <begin position="78"/>
        <end position="93"/>
    </location>
</feature>
<evidence type="ECO:0000313" key="3">
    <source>
        <dbReference type="Proteomes" id="UP000076871"/>
    </source>
</evidence>
<accession>A0A165DQK8</accession>
<protein>
    <submittedName>
        <fullName evidence="2">Uncharacterized protein</fullName>
    </submittedName>
</protein>
<organism evidence="2 3">
    <name type="scientific">Laetiporus sulphureus 93-53</name>
    <dbReference type="NCBI Taxonomy" id="1314785"/>
    <lineage>
        <taxon>Eukaryota</taxon>
        <taxon>Fungi</taxon>
        <taxon>Dikarya</taxon>
        <taxon>Basidiomycota</taxon>
        <taxon>Agaricomycotina</taxon>
        <taxon>Agaricomycetes</taxon>
        <taxon>Polyporales</taxon>
        <taxon>Laetiporus</taxon>
    </lineage>
</organism>
<dbReference type="RefSeq" id="XP_040763149.1">
    <property type="nucleotide sequence ID" value="XM_040901652.1"/>
</dbReference>
<dbReference type="EMBL" id="KV427630">
    <property type="protein sequence ID" value="KZT05409.1"/>
    <property type="molecule type" value="Genomic_DNA"/>
</dbReference>